<dbReference type="Proteomes" id="UP001152795">
    <property type="component" value="Unassembled WGS sequence"/>
</dbReference>
<accession>A0A6S7LPA6</accession>
<evidence type="ECO:0000256" key="1">
    <source>
        <dbReference type="SAM" id="MobiDB-lite"/>
    </source>
</evidence>
<dbReference type="EMBL" id="CACRXK020022007">
    <property type="protein sequence ID" value="CAB4036409.1"/>
    <property type="molecule type" value="Genomic_DNA"/>
</dbReference>
<evidence type="ECO:0000313" key="3">
    <source>
        <dbReference type="Proteomes" id="UP001152795"/>
    </source>
</evidence>
<feature type="region of interest" description="Disordered" evidence="1">
    <location>
        <begin position="171"/>
        <end position="257"/>
    </location>
</feature>
<comment type="caution">
    <text evidence="2">The sequence shown here is derived from an EMBL/GenBank/DDBJ whole genome shotgun (WGS) entry which is preliminary data.</text>
</comment>
<gene>
    <name evidence="2" type="ORF">PACLA_8A067079</name>
</gene>
<keyword evidence="3" id="KW-1185">Reference proteome</keyword>
<dbReference type="AlphaFoldDB" id="A0A6S7LPA6"/>
<dbReference type="InterPro" id="IPR050951">
    <property type="entry name" value="Retrovirus_Pol_polyprotein"/>
</dbReference>
<reference evidence="2" key="1">
    <citation type="submission" date="2020-04" db="EMBL/GenBank/DDBJ databases">
        <authorList>
            <person name="Alioto T."/>
            <person name="Alioto T."/>
            <person name="Gomez Garrido J."/>
        </authorList>
    </citation>
    <scope>NUCLEOTIDE SEQUENCE</scope>
    <source>
        <strain evidence="2">A484AB</strain>
    </source>
</reference>
<feature type="compositionally biased region" description="Low complexity" evidence="1">
    <location>
        <begin position="219"/>
        <end position="228"/>
    </location>
</feature>
<sequence>MLKTLPENQKKRWDQHVSKVVHAYNCTRNDATGFSPFFLLFGRSPRLSIDLMFGCNKVEDRLKHKDYVKKWSSAMNDAYTFASEHATKNSSKGKRHYDKGARYSTLKPGDRVLVRNLSERGGPGKLRSHRKKDIHIVVNCMPDSPVYEVKPEAKDGRKRLLHRNLLLPRDFLPLTPEPQEKTSQRNFENDSLQGNEAVDRSEPDTADPADDIAQNQAAENTQEPNPNTELEEQQNEELIQPATENPHLPHQHDEVRE</sequence>
<organism evidence="2 3">
    <name type="scientific">Paramuricea clavata</name>
    <name type="common">Red gorgonian</name>
    <name type="synonym">Violescent sea-whip</name>
    <dbReference type="NCBI Taxonomy" id="317549"/>
    <lineage>
        <taxon>Eukaryota</taxon>
        <taxon>Metazoa</taxon>
        <taxon>Cnidaria</taxon>
        <taxon>Anthozoa</taxon>
        <taxon>Octocorallia</taxon>
        <taxon>Malacalcyonacea</taxon>
        <taxon>Plexauridae</taxon>
        <taxon>Paramuricea</taxon>
    </lineage>
</organism>
<name>A0A6S7LPA6_PARCT</name>
<evidence type="ECO:0000313" key="2">
    <source>
        <dbReference type="EMBL" id="CAB4036409.1"/>
    </source>
</evidence>
<dbReference type="InterPro" id="IPR036397">
    <property type="entry name" value="RNaseH_sf"/>
</dbReference>
<feature type="compositionally biased region" description="Polar residues" evidence="1">
    <location>
        <begin position="184"/>
        <end position="194"/>
    </location>
</feature>
<dbReference type="PANTHER" id="PTHR37984">
    <property type="entry name" value="PROTEIN CBG26694"/>
    <property type="match status" value="1"/>
</dbReference>
<dbReference type="PANTHER" id="PTHR37984:SF15">
    <property type="entry name" value="INTEGRASE CATALYTIC DOMAIN-CONTAINING PROTEIN"/>
    <property type="match status" value="1"/>
</dbReference>
<dbReference type="OrthoDB" id="10065153at2759"/>
<dbReference type="Gene3D" id="3.30.420.10">
    <property type="entry name" value="Ribonuclease H-like superfamily/Ribonuclease H"/>
    <property type="match status" value="1"/>
</dbReference>
<proteinExistence type="predicted"/>
<dbReference type="GO" id="GO:0003676">
    <property type="term" value="F:nucleic acid binding"/>
    <property type="evidence" value="ECO:0007669"/>
    <property type="project" value="InterPro"/>
</dbReference>
<protein>
    <submittedName>
        <fullName evidence="2">Retrovirus-related Pol poly from transposon 412</fullName>
    </submittedName>
</protein>